<reference evidence="2" key="1">
    <citation type="submission" date="2014-09" db="EMBL/GenBank/DDBJ databases">
        <authorList>
            <person name="Magalhaes I.L.F."/>
            <person name="Oliveira U."/>
            <person name="Santos F.R."/>
            <person name="Vidigal T.H.D.A."/>
            <person name="Brescovit A.D."/>
            <person name="Santos A.J."/>
        </authorList>
    </citation>
    <scope>NUCLEOTIDE SEQUENCE</scope>
    <source>
        <tissue evidence="2">Shoot tissue taken approximately 20 cm above the soil surface</tissue>
    </source>
</reference>
<dbReference type="EMBL" id="GBRH01269349">
    <property type="protein sequence ID" value="JAD28546.1"/>
    <property type="molecule type" value="Transcribed_RNA"/>
</dbReference>
<name>A0A0A8YQC8_ARUDO</name>
<organism evidence="2">
    <name type="scientific">Arundo donax</name>
    <name type="common">Giant reed</name>
    <name type="synonym">Donax arundinaceus</name>
    <dbReference type="NCBI Taxonomy" id="35708"/>
    <lineage>
        <taxon>Eukaryota</taxon>
        <taxon>Viridiplantae</taxon>
        <taxon>Streptophyta</taxon>
        <taxon>Embryophyta</taxon>
        <taxon>Tracheophyta</taxon>
        <taxon>Spermatophyta</taxon>
        <taxon>Magnoliopsida</taxon>
        <taxon>Liliopsida</taxon>
        <taxon>Poales</taxon>
        <taxon>Poaceae</taxon>
        <taxon>PACMAD clade</taxon>
        <taxon>Arundinoideae</taxon>
        <taxon>Arundineae</taxon>
        <taxon>Arundo</taxon>
    </lineage>
</organism>
<sequence>MYGSMINDMHSGQGQRRQRHHRMQARNQTHSSSYPRMPSRPSNARPLLSVQSEGSNMKRMAAAPTEAGEAPAPAAPAPATSDGGRRRKAMEDDNSSHESAGEEVIVRVDSPSMLS</sequence>
<evidence type="ECO:0000256" key="1">
    <source>
        <dbReference type="SAM" id="MobiDB-lite"/>
    </source>
</evidence>
<feature type="compositionally biased region" description="Low complexity" evidence="1">
    <location>
        <begin position="25"/>
        <end position="42"/>
    </location>
</feature>
<protein>
    <submittedName>
        <fullName evidence="2">Uncharacterized protein</fullName>
    </submittedName>
</protein>
<reference evidence="2" key="2">
    <citation type="journal article" date="2015" name="Data Brief">
        <title>Shoot transcriptome of the giant reed, Arundo donax.</title>
        <authorList>
            <person name="Barrero R.A."/>
            <person name="Guerrero F.D."/>
            <person name="Moolhuijzen P."/>
            <person name="Goolsby J.A."/>
            <person name="Tidwell J."/>
            <person name="Bellgard S.E."/>
            <person name="Bellgard M.I."/>
        </authorList>
    </citation>
    <scope>NUCLEOTIDE SEQUENCE</scope>
    <source>
        <tissue evidence="2">Shoot tissue taken approximately 20 cm above the soil surface</tissue>
    </source>
</reference>
<accession>A0A0A8YQC8</accession>
<evidence type="ECO:0000313" key="2">
    <source>
        <dbReference type="EMBL" id="JAD28546.1"/>
    </source>
</evidence>
<feature type="region of interest" description="Disordered" evidence="1">
    <location>
        <begin position="1"/>
        <end position="115"/>
    </location>
</feature>
<feature type="compositionally biased region" description="Low complexity" evidence="1">
    <location>
        <begin position="61"/>
        <end position="80"/>
    </location>
</feature>
<feature type="compositionally biased region" description="Basic and acidic residues" evidence="1">
    <location>
        <begin position="89"/>
        <end position="106"/>
    </location>
</feature>
<proteinExistence type="predicted"/>
<dbReference type="AlphaFoldDB" id="A0A0A8YQC8"/>